<dbReference type="Pfam" id="PF00126">
    <property type="entry name" value="HTH_1"/>
    <property type="match status" value="1"/>
</dbReference>
<evidence type="ECO:0000313" key="6">
    <source>
        <dbReference type="EMBL" id="RCS58045.1"/>
    </source>
</evidence>
<dbReference type="GO" id="GO:0003700">
    <property type="term" value="F:DNA-binding transcription factor activity"/>
    <property type="evidence" value="ECO:0007669"/>
    <property type="project" value="InterPro"/>
</dbReference>
<dbReference type="GO" id="GO:0019344">
    <property type="term" value="P:cysteine biosynthetic process"/>
    <property type="evidence" value="ECO:0007669"/>
    <property type="project" value="TreeGrafter"/>
</dbReference>
<feature type="domain" description="HTH lysR-type" evidence="5">
    <location>
        <begin position="1"/>
        <end position="59"/>
    </location>
</feature>
<dbReference type="InterPro" id="IPR036390">
    <property type="entry name" value="WH_DNA-bd_sf"/>
</dbReference>
<dbReference type="PROSITE" id="PS50931">
    <property type="entry name" value="HTH_LYSR"/>
    <property type="match status" value="1"/>
</dbReference>
<dbReference type="PRINTS" id="PR00039">
    <property type="entry name" value="HTHLYSR"/>
</dbReference>
<dbReference type="Gene3D" id="1.10.10.10">
    <property type="entry name" value="Winged helix-like DNA-binding domain superfamily/Winged helix DNA-binding domain"/>
    <property type="match status" value="1"/>
</dbReference>
<gene>
    <name evidence="6" type="ORF">DU000_04165</name>
</gene>
<dbReference type="SUPFAM" id="SSF53850">
    <property type="entry name" value="Periplasmic binding protein-like II"/>
    <property type="match status" value="1"/>
</dbReference>
<dbReference type="InterPro" id="IPR000847">
    <property type="entry name" value="LysR_HTH_N"/>
</dbReference>
<dbReference type="Pfam" id="PF03466">
    <property type="entry name" value="LysR_substrate"/>
    <property type="match status" value="1"/>
</dbReference>
<evidence type="ECO:0000256" key="4">
    <source>
        <dbReference type="ARBA" id="ARBA00023163"/>
    </source>
</evidence>
<evidence type="ECO:0000256" key="3">
    <source>
        <dbReference type="ARBA" id="ARBA00023125"/>
    </source>
</evidence>
<dbReference type="CDD" id="cd08413">
    <property type="entry name" value="PBP2_CysB_like"/>
    <property type="match status" value="1"/>
</dbReference>
<keyword evidence="2" id="KW-0805">Transcription regulation</keyword>
<dbReference type="GO" id="GO:0000976">
    <property type="term" value="F:transcription cis-regulatory region binding"/>
    <property type="evidence" value="ECO:0007669"/>
    <property type="project" value="TreeGrafter"/>
</dbReference>
<dbReference type="InterPro" id="IPR005119">
    <property type="entry name" value="LysR_subst-bd"/>
</dbReference>
<evidence type="ECO:0000313" key="7">
    <source>
        <dbReference type="Proteomes" id="UP000252357"/>
    </source>
</evidence>
<dbReference type="SUPFAM" id="SSF46785">
    <property type="entry name" value="Winged helix' DNA-binding domain"/>
    <property type="match status" value="1"/>
</dbReference>
<dbReference type="EMBL" id="QPGB01000002">
    <property type="protein sequence ID" value="RCS58045.1"/>
    <property type="molecule type" value="Genomic_DNA"/>
</dbReference>
<organism evidence="6 7">
    <name type="scientific">Parvibium lacunae</name>
    <dbReference type="NCBI Taxonomy" id="1888893"/>
    <lineage>
        <taxon>Bacteria</taxon>
        <taxon>Pseudomonadati</taxon>
        <taxon>Pseudomonadota</taxon>
        <taxon>Betaproteobacteria</taxon>
        <taxon>Burkholderiales</taxon>
        <taxon>Alcaligenaceae</taxon>
        <taxon>Parvibium</taxon>
    </lineage>
</organism>
<comment type="caution">
    <text evidence="6">The sequence shown here is derived from an EMBL/GenBank/DDBJ whole genome shotgun (WGS) entry which is preliminary data.</text>
</comment>
<keyword evidence="7" id="KW-1185">Reference proteome</keyword>
<dbReference type="RefSeq" id="WP_114402132.1">
    <property type="nucleotide sequence ID" value="NZ_QPGB01000002.1"/>
</dbReference>
<proteinExistence type="inferred from homology"/>
<dbReference type="InterPro" id="IPR037423">
    <property type="entry name" value="CysB_PBP2"/>
</dbReference>
<dbReference type="InterPro" id="IPR036388">
    <property type="entry name" value="WH-like_DNA-bd_sf"/>
</dbReference>
<dbReference type="AlphaFoldDB" id="A0A368L3D5"/>
<accession>A0A368L3D5</accession>
<evidence type="ECO:0000256" key="1">
    <source>
        <dbReference type="ARBA" id="ARBA00009437"/>
    </source>
</evidence>
<name>A0A368L3D5_9BURK</name>
<reference evidence="6 7" key="1">
    <citation type="journal article" date="2018" name="Int. J. Syst. Evol. Microbiol.">
        <title>Parvibium lacunae gen. nov., sp. nov., a new member of the family Alcaligenaceae isolated from a freshwater pond.</title>
        <authorList>
            <person name="Chen W.M."/>
            <person name="Xie P.B."/>
            <person name="Hsu M.Y."/>
            <person name="Sheu S.Y."/>
        </authorList>
    </citation>
    <scope>NUCLEOTIDE SEQUENCE [LARGE SCALE GENOMIC DNA]</scope>
    <source>
        <strain evidence="6 7">KMB9</strain>
    </source>
</reference>
<sequence length="307" mass="34052">MNFQQLRSVRETVRRQFNLTDVAQALYTSQPGVSRQIRELEEELGFEIFVRAGKRLLGLTEPGQAVLPIIERLLQEQDNLKRAGEEFTGQTQGRLTVATTHTQARYALPQVIKTFRDAFPGVTLALQQVAPSHIVELLQTGEADIGIATEGLENIPELVTFPAYSWHHVLLVTPDHPLATVKKLTLAHLATHPLITYDAGFTGRKKVDDAFQQAQVVPEIVLTAMDADVIKTYVEVGLGVGIVASMAYDPKKDHGLVCLDAGHLFADNITRVAIRRGRYLRAYAYQFMQTLSPALTREVVMQGLAIT</sequence>
<keyword evidence="3" id="KW-0238">DNA-binding</keyword>
<dbReference type="NCBIfam" id="NF009327">
    <property type="entry name" value="PRK12684.1"/>
    <property type="match status" value="1"/>
</dbReference>
<evidence type="ECO:0000256" key="2">
    <source>
        <dbReference type="ARBA" id="ARBA00023015"/>
    </source>
</evidence>
<protein>
    <submittedName>
        <fullName evidence="6">CysB family HTH-type transcriptional regulator</fullName>
    </submittedName>
</protein>
<evidence type="ECO:0000259" key="5">
    <source>
        <dbReference type="PROSITE" id="PS50931"/>
    </source>
</evidence>
<dbReference type="PANTHER" id="PTHR30126:SF6">
    <property type="entry name" value="HTH-TYPE TRANSCRIPTIONAL REGULATOR CYSB-RELATED"/>
    <property type="match status" value="1"/>
</dbReference>
<dbReference type="Gene3D" id="3.40.190.10">
    <property type="entry name" value="Periplasmic binding protein-like II"/>
    <property type="match status" value="2"/>
</dbReference>
<dbReference type="Proteomes" id="UP000252357">
    <property type="component" value="Unassembled WGS sequence"/>
</dbReference>
<dbReference type="OrthoDB" id="5297026at2"/>
<comment type="similarity">
    <text evidence="1">Belongs to the LysR transcriptional regulatory family.</text>
</comment>
<dbReference type="PANTHER" id="PTHR30126">
    <property type="entry name" value="HTH-TYPE TRANSCRIPTIONAL REGULATOR"/>
    <property type="match status" value="1"/>
</dbReference>
<keyword evidence="4" id="KW-0804">Transcription</keyword>